<reference evidence="3" key="2">
    <citation type="submission" date="2021-03" db="UniProtKB">
        <authorList>
            <consortium name="EnsemblPlants"/>
        </authorList>
    </citation>
    <scope>IDENTIFICATION</scope>
</reference>
<evidence type="ECO:0000256" key="1">
    <source>
        <dbReference type="SAM" id="MobiDB-lite"/>
    </source>
</evidence>
<feature type="region of interest" description="Disordered" evidence="1">
    <location>
        <begin position="115"/>
        <end position="148"/>
    </location>
</feature>
<keyword evidence="2" id="KW-0472">Membrane</keyword>
<dbReference type="EnsemblPlants" id="evm.model.03.486">
    <property type="protein sequence ID" value="cds.evm.model.03.486"/>
    <property type="gene ID" value="evm.TU.03.486"/>
</dbReference>
<dbReference type="Gramene" id="evm.model.03.486">
    <property type="protein sequence ID" value="cds.evm.model.03.486"/>
    <property type="gene ID" value="evm.TU.03.486"/>
</dbReference>
<keyword evidence="2" id="KW-1133">Transmembrane helix</keyword>
<dbReference type="Proteomes" id="UP000596661">
    <property type="component" value="Chromosome 3"/>
</dbReference>
<dbReference type="EMBL" id="UZAU01000258">
    <property type="status" value="NOT_ANNOTATED_CDS"/>
    <property type="molecule type" value="Genomic_DNA"/>
</dbReference>
<evidence type="ECO:0000313" key="3">
    <source>
        <dbReference type="EnsemblPlants" id="cds.evm.model.03.486"/>
    </source>
</evidence>
<feature type="transmembrane region" description="Helical" evidence="2">
    <location>
        <begin position="49"/>
        <end position="71"/>
    </location>
</feature>
<dbReference type="AlphaFoldDB" id="A0A803P983"/>
<name>A0A803P983_CANSA</name>
<dbReference type="OrthoDB" id="10337691at2759"/>
<keyword evidence="2" id="KW-0812">Transmembrane</keyword>
<organism evidence="3 4">
    <name type="scientific">Cannabis sativa</name>
    <name type="common">Hemp</name>
    <name type="synonym">Marijuana</name>
    <dbReference type="NCBI Taxonomy" id="3483"/>
    <lineage>
        <taxon>Eukaryota</taxon>
        <taxon>Viridiplantae</taxon>
        <taxon>Streptophyta</taxon>
        <taxon>Embryophyta</taxon>
        <taxon>Tracheophyta</taxon>
        <taxon>Spermatophyta</taxon>
        <taxon>Magnoliopsida</taxon>
        <taxon>eudicotyledons</taxon>
        <taxon>Gunneridae</taxon>
        <taxon>Pentapetalae</taxon>
        <taxon>rosids</taxon>
        <taxon>fabids</taxon>
        <taxon>Rosales</taxon>
        <taxon>Cannabaceae</taxon>
        <taxon>Cannabis</taxon>
    </lineage>
</organism>
<protein>
    <submittedName>
        <fullName evidence="3">Uncharacterized protein</fullName>
    </submittedName>
</protein>
<keyword evidence="4" id="KW-1185">Reference proteome</keyword>
<evidence type="ECO:0000313" key="4">
    <source>
        <dbReference type="Proteomes" id="UP000596661"/>
    </source>
</evidence>
<reference evidence="3" key="1">
    <citation type="submission" date="2018-11" db="EMBL/GenBank/DDBJ databases">
        <authorList>
            <person name="Grassa J C."/>
        </authorList>
    </citation>
    <scope>NUCLEOTIDE SEQUENCE [LARGE SCALE GENOMIC DNA]</scope>
</reference>
<sequence>MTQQNFRSELNPFGSNSLGYIPIIASSVLLEENSAAIFTLMKFNFQAKLVVVSTILILLLLGHFPATFSLYHTAAASNSRSHGSKSKSLVWRKRGSYRCWARSVLSNINTEESPIRRSIQLSPPPPPVDGRQRAMNVPPAPASAASFH</sequence>
<proteinExistence type="predicted"/>
<evidence type="ECO:0000256" key="2">
    <source>
        <dbReference type="SAM" id="Phobius"/>
    </source>
</evidence>
<accession>A0A803P983</accession>